<reference evidence="4 5" key="1">
    <citation type="submission" date="2015-01" db="EMBL/GenBank/DDBJ databases">
        <title>Genome sequencing of Methylobacterium platani JCM14648 type strain.</title>
        <authorList>
            <person name="Chaudhry V."/>
            <person name="Patil P.B."/>
        </authorList>
    </citation>
    <scope>NUCLEOTIDE SEQUENCE [LARGE SCALE GENOMIC DNA]</scope>
    <source>
        <strain evidence="4 5">JCM 14648</strain>
    </source>
</reference>
<name>A0ABR5GYM3_9HYPH</name>
<keyword evidence="1" id="KW-1133">Transmembrane helix</keyword>
<evidence type="ECO:0000256" key="2">
    <source>
        <dbReference type="SAM" id="SignalP"/>
    </source>
</evidence>
<feature type="signal peptide" evidence="2">
    <location>
        <begin position="1"/>
        <end position="22"/>
    </location>
</feature>
<evidence type="ECO:0000313" key="4">
    <source>
        <dbReference type="EMBL" id="KMO15326.1"/>
    </source>
</evidence>
<keyword evidence="5" id="KW-1185">Reference proteome</keyword>
<dbReference type="InterPro" id="IPR009642">
    <property type="entry name" value="DUF1236"/>
</dbReference>
<protein>
    <recommendedName>
        <fullName evidence="6">DUF1236 domain-containing protein</fullName>
    </recommendedName>
</protein>
<proteinExistence type="predicted"/>
<dbReference type="EMBL" id="JXOD01000155">
    <property type="protein sequence ID" value="KMO15326.1"/>
    <property type="molecule type" value="Genomic_DNA"/>
</dbReference>
<dbReference type="Pfam" id="PF06823">
    <property type="entry name" value="DUF1236"/>
    <property type="match status" value="1"/>
</dbReference>
<feature type="chain" id="PRO_5045031969" description="DUF1236 domain-containing protein" evidence="2">
    <location>
        <begin position="23"/>
        <end position="137"/>
    </location>
</feature>
<sequence>MTIKAFTAAALLALTLPVAVQAQGLVRGAQEGAADGSAAAGPIGAIVGGAVGAATGTVNGILGIDTRPRFRSYVVRERHPSYAYDGDVRVGSVLPSSGVTYYDVPAEYGAGSHRYTIVNERPVLVDPQSRRIVEVID</sequence>
<accession>A0ABR5GYM3</accession>
<gene>
    <name evidence="4" type="ORF">SQ03_17465</name>
    <name evidence="3" type="ORF">SQ03_30780</name>
</gene>
<feature type="transmembrane region" description="Helical" evidence="1">
    <location>
        <begin position="38"/>
        <end position="62"/>
    </location>
</feature>
<dbReference type="RefSeq" id="WP_048435017.1">
    <property type="nucleotide sequence ID" value="NZ_JXOD01000155.1"/>
</dbReference>
<keyword evidence="2" id="KW-0732">Signal</keyword>
<evidence type="ECO:0000256" key="1">
    <source>
        <dbReference type="SAM" id="Phobius"/>
    </source>
</evidence>
<dbReference type="EMBL" id="JXOD01000417">
    <property type="protein sequence ID" value="KMO10290.1"/>
    <property type="molecule type" value="Genomic_DNA"/>
</dbReference>
<keyword evidence="1" id="KW-0472">Membrane</keyword>
<dbReference type="Proteomes" id="UP000035947">
    <property type="component" value="Unassembled WGS sequence"/>
</dbReference>
<comment type="caution">
    <text evidence="4">The sequence shown here is derived from an EMBL/GenBank/DDBJ whole genome shotgun (WGS) entry which is preliminary data.</text>
</comment>
<keyword evidence="1" id="KW-0812">Transmembrane</keyword>
<evidence type="ECO:0000313" key="3">
    <source>
        <dbReference type="EMBL" id="KMO10290.1"/>
    </source>
</evidence>
<evidence type="ECO:0000313" key="5">
    <source>
        <dbReference type="Proteomes" id="UP000035947"/>
    </source>
</evidence>
<organism evidence="4 5">
    <name type="scientific">Methylobacterium platani JCM 14648</name>
    <dbReference type="NCBI Taxonomy" id="1295136"/>
    <lineage>
        <taxon>Bacteria</taxon>
        <taxon>Pseudomonadati</taxon>
        <taxon>Pseudomonadota</taxon>
        <taxon>Alphaproteobacteria</taxon>
        <taxon>Hyphomicrobiales</taxon>
        <taxon>Methylobacteriaceae</taxon>
        <taxon>Methylobacterium</taxon>
    </lineage>
</organism>
<evidence type="ECO:0008006" key="6">
    <source>
        <dbReference type="Google" id="ProtNLM"/>
    </source>
</evidence>